<feature type="transmembrane region" description="Helical" evidence="6">
    <location>
        <begin position="213"/>
        <end position="232"/>
    </location>
</feature>
<keyword evidence="4 6" id="KW-1133">Transmembrane helix</keyword>
<dbReference type="Proteomes" id="UP001216674">
    <property type="component" value="Unassembled WGS sequence"/>
</dbReference>
<accession>A0ABT6AS99</accession>
<evidence type="ECO:0000256" key="1">
    <source>
        <dbReference type="ARBA" id="ARBA00004141"/>
    </source>
</evidence>
<dbReference type="RefSeq" id="WP_276266262.1">
    <property type="nucleotide sequence ID" value="NZ_JARJLM010000360.1"/>
</dbReference>
<keyword evidence="9" id="KW-1185">Reference proteome</keyword>
<feature type="transmembrane region" description="Helical" evidence="6">
    <location>
        <begin position="7"/>
        <end position="29"/>
    </location>
</feature>
<proteinExistence type="inferred from homology"/>
<gene>
    <name evidence="8" type="ORF">P3W85_21475</name>
</gene>
<evidence type="ECO:0000256" key="4">
    <source>
        <dbReference type="ARBA" id="ARBA00022989"/>
    </source>
</evidence>
<dbReference type="SUPFAM" id="SSF103481">
    <property type="entry name" value="Multidrug resistance efflux transporter EmrE"/>
    <property type="match status" value="2"/>
</dbReference>
<feature type="transmembrane region" description="Helical" evidence="6">
    <location>
        <begin position="269"/>
        <end position="288"/>
    </location>
</feature>
<keyword evidence="3 6" id="KW-0812">Transmembrane</keyword>
<evidence type="ECO:0000313" key="8">
    <source>
        <dbReference type="EMBL" id="MDF3835504.1"/>
    </source>
</evidence>
<organism evidence="8 9">
    <name type="scientific">Cupriavidus basilensis</name>
    <dbReference type="NCBI Taxonomy" id="68895"/>
    <lineage>
        <taxon>Bacteria</taxon>
        <taxon>Pseudomonadati</taxon>
        <taxon>Pseudomonadota</taxon>
        <taxon>Betaproteobacteria</taxon>
        <taxon>Burkholderiales</taxon>
        <taxon>Burkholderiaceae</taxon>
        <taxon>Cupriavidus</taxon>
    </lineage>
</organism>
<keyword evidence="5 6" id="KW-0472">Membrane</keyword>
<comment type="subcellular location">
    <subcellularLocation>
        <location evidence="1">Membrane</location>
        <topology evidence="1">Multi-pass membrane protein</topology>
    </subcellularLocation>
</comment>
<dbReference type="InterPro" id="IPR037185">
    <property type="entry name" value="EmrE-like"/>
</dbReference>
<feature type="transmembrane region" description="Helical" evidence="6">
    <location>
        <begin position="98"/>
        <end position="117"/>
    </location>
</feature>
<feature type="transmembrane region" description="Helical" evidence="6">
    <location>
        <begin position="151"/>
        <end position="169"/>
    </location>
</feature>
<evidence type="ECO:0000256" key="3">
    <source>
        <dbReference type="ARBA" id="ARBA00022692"/>
    </source>
</evidence>
<evidence type="ECO:0000256" key="2">
    <source>
        <dbReference type="ARBA" id="ARBA00007362"/>
    </source>
</evidence>
<comment type="caution">
    <text evidence="8">The sequence shown here is derived from an EMBL/GenBank/DDBJ whole genome shotgun (WGS) entry which is preliminary data.</text>
</comment>
<evidence type="ECO:0000259" key="7">
    <source>
        <dbReference type="Pfam" id="PF00892"/>
    </source>
</evidence>
<comment type="similarity">
    <text evidence="2">Belongs to the EamA transporter family.</text>
</comment>
<feature type="domain" description="EamA" evidence="7">
    <location>
        <begin position="7"/>
        <end position="139"/>
    </location>
</feature>
<dbReference type="EMBL" id="JARJLM010000360">
    <property type="protein sequence ID" value="MDF3835504.1"/>
    <property type="molecule type" value="Genomic_DNA"/>
</dbReference>
<reference evidence="8 9" key="1">
    <citation type="submission" date="2023-03" db="EMBL/GenBank/DDBJ databases">
        <title>Draft assemblies of triclosan tolerant bacteria isolated from returned activated sludge.</title>
        <authorList>
            <person name="Van Hamelsveld S."/>
        </authorList>
    </citation>
    <scope>NUCLEOTIDE SEQUENCE [LARGE SCALE GENOMIC DNA]</scope>
    <source>
        <strain evidence="8 9">GW210010_S58</strain>
    </source>
</reference>
<protein>
    <submittedName>
        <fullName evidence="8">DMT family transporter</fullName>
    </submittedName>
</protein>
<dbReference type="InterPro" id="IPR050638">
    <property type="entry name" value="AA-Vitamin_Transporters"/>
</dbReference>
<evidence type="ECO:0000256" key="5">
    <source>
        <dbReference type="ARBA" id="ARBA00023136"/>
    </source>
</evidence>
<feature type="transmembrane region" description="Helical" evidence="6">
    <location>
        <begin position="124"/>
        <end position="145"/>
    </location>
</feature>
<feature type="transmembrane region" description="Helical" evidence="6">
    <location>
        <begin position="181"/>
        <end position="201"/>
    </location>
</feature>
<dbReference type="PANTHER" id="PTHR32322:SF2">
    <property type="entry name" value="EAMA DOMAIN-CONTAINING PROTEIN"/>
    <property type="match status" value="1"/>
</dbReference>
<evidence type="ECO:0000313" key="9">
    <source>
        <dbReference type="Proteomes" id="UP001216674"/>
    </source>
</evidence>
<feature type="domain" description="EamA" evidence="7">
    <location>
        <begin position="152"/>
        <end position="285"/>
    </location>
</feature>
<sequence length="292" mass="29843">MPRKLEGYVFLTLAMVLVGSTVVASKIIAGGLPPFTATALRFAIALPCFLVAMRLTGASWPRPGGRDRIMLAVQAAAGSVGYTTLLISGLRLTSATDAGVIIGTLPVVSAMIAIVLLRERPHRFLLLAIGLATAGVVAVAFPSGSGSARSFLGNALILGAVACEGLFILLNRRLDQAIPPLALSAIMTGIGLAASTLFAVFEAPWAAGFPAQAVAAVVYYALVPTVGGFLFWYAGSARTSGTEAALFTALAPVSAVILAMVLLGEQVRLAQVAGIGCVLVAVASLVLTRRPG</sequence>
<dbReference type="PANTHER" id="PTHR32322">
    <property type="entry name" value="INNER MEMBRANE TRANSPORTER"/>
    <property type="match status" value="1"/>
</dbReference>
<feature type="transmembrane region" description="Helical" evidence="6">
    <location>
        <begin position="35"/>
        <end position="57"/>
    </location>
</feature>
<evidence type="ECO:0000256" key="6">
    <source>
        <dbReference type="SAM" id="Phobius"/>
    </source>
</evidence>
<dbReference type="InterPro" id="IPR000620">
    <property type="entry name" value="EamA_dom"/>
</dbReference>
<dbReference type="Pfam" id="PF00892">
    <property type="entry name" value="EamA"/>
    <property type="match status" value="2"/>
</dbReference>
<feature type="transmembrane region" description="Helical" evidence="6">
    <location>
        <begin position="69"/>
        <end position="92"/>
    </location>
</feature>
<feature type="transmembrane region" description="Helical" evidence="6">
    <location>
        <begin position="244"/>
        <end position="263"/>
    </location>
</feature>
<name>A0ABT6AS99_9BURK</name>